<keyword evidence="2" id="KW-1185">Reference proteome</keyword>
<proteinExistence type="predicted"/>
<dbReference type="Proteomes" id="UP000320762">
    <property type="component" value="Unassembled WGS sequence"/>
</dbReference>
<name>A0A550BUQ4_9AGAR</name>
<evidence type="ECO:0000313" key="2">
    <source>
        <dbReference type="Proteomes" id="UP000320762"/>
    </source>
</evidence>
<dbReference type="AlphaFoldDB" id="A0A550BUQ4"/>
<dbReference type="EMBL" id="VDMD01000076">
    <property type="protein sequence ID" value="TRM56269.1"/>
    <property type="molecule type" value="Genomic_DNA"/>
</dbReference>
<organism evidence="1 2">
    <name type="scientific">Schizophyllum amplum</name>
    <dbReference type="NCBI Taxonomy" id="97359"/>
    <lineage>
        <taxon>Eukaryota</taxon>
        <taxon>Fungi</taxon>
        <taxon>Dikarya</taxon>
        <taxon>Basidiomycota</taxon>
        <taxon>Agaricomycotina</taxon>
        <taxon>Agaricomycetes</taxon>
        <taxon>Agaricomycetidae</taxon>
        <taxon>Agaricales</taxon>
        <taxon>Schizophyllaceae</taxon>
        <taxon>Schizophyllum</taxon>
    </lineage>
</organism>
<gene>
    <name evidence="1" type="ORF">BD626DRAFT_258359</name>
</gene>
<evidence type="ECO:0000313" key="1">
    <source>
        <dbReference type="EMBL" id="TRM56269.1"/>
    </source>
</evidence>
<dbReference type="InterPro" id="IPR011049">
    <property type="entry name" value="Serralysin-like_metalloprot_C"/>
</dbReference>
<comment type="caution">
    <text evidence="1">The sequence shown here is derived from an EMBL/GenBank/DDBJ whole genome shotgun (WGS) entry which is preliminary data.</text>
</comment>
<reference evidence="1 2" key="1">
    <citation type="journal article" date="2019" name="New Phytol.">
        <title>Comparative genomics reveals unique wood-decay strategies and fruiting body development in the Schizophyllaceae.</title>
        <authorList>
            <person name="Almasi E."/>
            <person name="Sahu N."/>
            <person name="Krizsan K."/>
            <person name="Balint B."/>
            <person name="Kovacs G.M."/>
            <person name="Kiss B."/>
            <person name="Cseklye J."/>
            <person name="Drula E."/>
            <person name="Henrissat B."/>
            <person name="Nagy I."/>
            <person name="Chovatia M."/>
            <person name="Adam C."/>
            <person name="LaButti K."/>
            <person name="Lipzen A."/>
            <person name="Riley R."/>
            <person name="Grigoriev I.V."/>
            <person name="Nagy L.G."/>
        </authorList>
    </citation>
    <scope>NUCLEOTIDE SEQUENCE [LARGE SCALE GENOMIC DNA]</scope>
    <source>
        <strain evidence="1 2">NL-1724</strain>
    </source>
</reference>
<dbReference type="SUPFAM" id="SSF51120">
    <property type="entry name" value="beta-Roll"/>
    <property type="match status" value="1"/>
</dbReference>
<accession>A0A550BUQ4</accession>
<protein>
    <submittedName>
        <fullName evidence="1">Uncharacterized protein</fullName>
    </submittedName>
</protein>
<sequence length="174" mass="18281">MILYEADTVYDTMTPCTMCIVVSHASSWWERVRRVCGRVGGRASCTFVCERASCMLVGERASCTLVGGRVSCTLVGGRASCTLVGGRASCTLVGGRASCTLVGGRASCTLVGGRASCTLVDFERRLCSWASPVRLGVSSSWARARRSCPGEVRREAVARGGGRLVGSGASVLSW</sequence>